<feature type="region of interest" description="Disordered" evidence="1">
    <location>
        <begin position="235"/>
        <end position="254"/>
    </location>
</feature>
<dbReference type="EMBL" id="NEWD01000007">
    <property type="protein sequence ID" value="OXN00895.1"/>
    <property type="molecule type" value="Genomic_DNA"/>
</dbReference>
<dbReference type="InterPro" id="IPR027839">
    <property type="entry name" value="DUF4432"/>
</dbReference>
<keyword evidence="3" id="KW-1185">Reference proteome</keyword>
<dbReference type="OrthoDB" id="9791280at2"/>
<name>A0A229VZ61_9BIFI</name>
<dbReference type="InterPro" id="IPR014718">
    <property type="entry name" value="GH-type_carb-bd"/>
</dbReference>
<gene>
    <name evidence="2" type="ORF">Tam10B_0851</name>
</gene>
<organism evidence="2 3">
    <name type="scientific">Bifidobacterium vansinderenii</name>
    <dbReference type="NCBI Taxonomy" id="1984871"/>
    <lineage>
        <taxon>Bacteria</taxon>
        <taxon>Bacillati</taxon>
        <taxon>Actinomycetota</taxon>
        <taxon>Actinomycetes</taxon>
        <taxon>Bifidobacteriales</taxon>
        <taxon>Bifidobacteriaceae</taxon>
        <taxon>Bifidobacterium</taxon>
    </lineage>
</organism>
<dbReference type="Gene3D" id="2.70.98.10">
    <property type="match status" value="1"/>
</dbReference>
<comment type="caution">
    <text evidence="2">The sequence shown here is derived from an EMBL/GenBank/DDBJ whole genome shotgun (WGS) entry which is preliminary data.</text>
</comment>
<dbReference type="Pfam" id="PF14486">
    <property type="entry name" value="DUF4432"/>
    <property type="match status" value="1"/>
</dbReference>
<evidence type="ECO:0008006" key="4">
    <source>
        <dbReference type="Google" id="ProtNLM"/>
    </source>
</evidence>
<evidence type="ECO:0000313" key="2">
    <source>
        <dbReference type="EMBL" id="OXN00895.1"/>
    </source>
</evidence>
<dbReference type="Proteomes" id="UP000215433">
    <property type="component" value="Unassembled WGS sequence"/>
</dbReference>
<protein>
    <recommendedName>
        <fullName evidence="4">DUF4432 domain-containing protein</fullName>
    </recommendedName>
</protein>
<accession>A0A229VZ61</accession>
<sequence>MSTNSNANGSIGGKPTRTDMLAHMGSVQQAAYVRPIEYQEGRAHGLRAIEVKNGPLRFMSMADRALDVAQIEYRGENLTFLSKPGLNGRNQFDTNGLEAQRSIMGGLFFTCGFENICAPYVTPEGGDYPAGSYPMHGRIRTTPAEHVCSDAYWNEDGDYVLELSGEMREAELFGENMVLRRRITSVYGTPSITVEDEVTNESFRNEPLMWMYHCNFGWPLLDDGARVIIPSRRATPRDETTAADTTPWSEIGAPEANKPESVYLHDLAADANGRSFAAVVNRGLGLGVVIDFAAKDFPYFMEWKSMGSGDYVVGLEPSNSSVHGRGWHEKRGDLHMIAPQTSERKTVTFTVIEGGEAIDALIARRDALLA</sequence>
<evidence type="ECO:0000256" key="1">
    <source>
        <dbReference type="SAM" id="MobiDB-lite"/>
    </source>
</evidence>
<dbReference type="GO" id="GO:0030246">
    <property type="term" value="F:carbohydrate binding"/>
    <property type="evidence" value="ECO:0007669"/>
    <property type="project" value="InterPro"/>
</dbReference>
<dbReference type="CDD" id="cd09023">
    <property type="entry name" value="Aldose_epim_Ec_c4013"/>
    <property type="match status" value="1"/>
</dbReference>
<reference evidence="2 3" key="1">
    <citation type="submission" date="2017-05" db="EMBL/GenBank/DDBJ databases">
        <title>Bifidobacterium vansinderenii sp. nov.</title>
        <authorList>
            <person name="Lugli G.A."/>
            <person name="Duranti S."/>
            <person name="Mangifesta M."/>
        </authorList>
    </citation>
    <scope>NUCLEOTIDE SEQUENCE [LARGE SCALE GENOMIC DNA]</scope>
    <source>
        <strain evidence="2 3">Tam10B</strain>
    </source>
</reference>
<proteinExistence type="predicted"/>
<dbReference type="AlphaFoldDB" id="A0A229VZ61"/>
<evidence type="ECO:0000313" key="3">
    <source>
        <dbReference type="Proteomes" id="UP000215433"/>
    </source>
</evidence>